<comment type="catalytic activity">
    <reaction evidence="8">
        <text>L-seryl-[protein] + ATP = O-phospho-L-seryl-[protein] + ADP + H(+)</text>
        <dbReference type="Rhea" id="RHEA:17989"/>
        <dbReference type="Rhea" id="RHEA-COMP:9863"/>
        <dbReference type="Rhea" id="RHEA-COMP:11604"/>
        <dbReference type="ChEBI" id="CHEBI:15378"/>
        <dbReference type="ChEBI" id="CHEBI:29999"/>
        <dbReference type="ChEBI" id="CHEBI:30616"/>
        <dbReference type="ChEBI" id="CHEBI:83421"/>
        <dbReference type="ChEBI" id="CHEBI:456216"/>
        <dbReference type="EC" id="2.7.11.1"/>
    </reaction>
</comment>
<evidence type="ECO:0000256" key="8">
    <source>
        <dbReference type="ARBA" id="ARBA00048679"/>
    </source>
</evidence>
<keyword evidence="2" id="KW-0723">Serine/threonine-protein kinase</keyword>
<dbReference type="PANTHER" id="PTHR24363:SF0">
    <property type="entry name" value="SERINE_THREONINE KINASE LIKE DOMAIN CONTAINING 1"/>
    <property type="match status" value="1"/>
</dbReference>
<dbReference type="PROSITE" id="PS50011">
    <property type="entry name" value="PROTEIN_KINASE_DOM"/>
    <property type="match status" value="1"/>
</dbReference>
<dbReference type="AlphaFoldDB" id="A0A1S8L9T9"/>
<evidence type="ECO:0000256" key="1">
    <source>
        <dbReference type="ARBA" id="ARBA00012513"/>
    </source>
</evidence>
<evidence type="ECO:0000313" key="10">
    <source>
        <dbReference type="EMBL" id="URZ10030.1"/>
    </source>
</evidence>
<dbReference type="Gene3D" id="1.25.40.10">
    <property type="entry name" value="Tetratricopeptide repeat domain"/>
    <property type="match status" value="2"/>
</dbReference>
<protein>
    <recommendedName>
        <fullName evidence="1">non-specific serine/threonine protein kinase</fullName>
        <ecNumber evidence="1">2.7.11.1</ecNumber>
    </recommendedName>
</protein>
<dbReference type="Pfam" id="PF00069">
    <property type="entry name" value="Pkinase"/>
    <property type="match status" value="1"/>
</dbReference>
<keyword evidence="3 10" id="KW-0808">Transferase</keyword>
<dbReference type="Proteomes" id="UP000190951">
    <property type="component" value="Chromosome"/>
</dbReference>
<evidence type="ECO:0000256" key="2">
    <source>
        <dbReference type="ARBA" id="ARBA00022527"/>
    </source>
</evidence>
<dbReference type="GO" id="GO:0004674">
    <property type="term" value="F:protein serine/threonine kinase activity"/>
    <property type="evidence" value="ECO:0007669"/>
    <property type="project" value="UniProtKB-KW"/>
</dbReference>
<dbReference type="PROSITE" id="PS00108">
    <property type="entry name" value="PROTEIN_KINASE_ST"/>
    <property type="match status" value="1"/>
</dbReference>
<dbReference type="InterPro" id="IPR008271">
    <property type="entry name" value="Ser/Thr_kinase_AS"/>
</dbReference>
<evidence type="ECO:0000256" key="4">
    <source>
        <dbReference type="ARBA" id="ARBA00022741"/>
    </source>
</evidence>
<dbReference type="InterPro" id="IPR019734">
    <property type="entry name" value="TPR_rpt"/>
</dbReference>
<comment type="catalytic activity">
    <reaction evidence="7">
        <text>L-threonyl-[protein] + ATP = O-phospho-L-threonyl-[protein] + ADP + H(+)</text>
        <dbReference type="Rhea" id="RHEA:46608"/>
        <dbReference type="Rhea" id="RHEA-COMP:11060"/>
        <dbReference type="Rhea" id="RHEA-COMP:11605"/>
        <dbReference type="ChEBI" id="CHEBI:15378"/>
        <dbReference type="ChEBI" id="CHEBI:30013"/>
        <dbReference type="ChEBI" id="CHEBI:30616"/>
        <dbReference type="ChEBI" id="CHEBI:61977"/>
        <dbReference type="ChEBI" id="CHEBI:456216"/>
        <dbReference type="EC" id="2.7.11.1"/>
    </reaction>
</comment>
<proteinExistence type="predicted"/>
<dbReference type="SMART" id="SM00220">
    <property type="entry name" value="S_TKc"/>
    <property type="match status" value="1"/>
</dbReference>
<dbReference type="InterPro" id="IPR000719">
    <property type="entry name" value="Prot_kinase_dom"/>
</dbReference>
<keyword evidence="4" id="KW-0547">Nucleotide-binding</keyword>
<gene>
    <name evidence="10" type="primary">pknD</name>
    <name evidence="10" type="ORF">CROST_007380</name>
</gene>
<organism evidence="10 11">
    <name type="scientific">Clostridium felsineum</name>
    <dbReference type="NCBI Taxonomy" id="36839"/>
    <lineage>
        <taxon>Bacteria</taxon>
        <taxon>Bacillati</taxon>
        <taxon>Bacillota</taxon>
        <taxon>Clostridia</taxon>
        <taxon>Eubacteriales</taxon>
        <taxon>Clostridiaceae</taxon>
        <taxon>Clostridium</taxon>
    </lineage>
</organism>
<dbReference type="GO" id="GO:0005524">
    <property type="term" value="F:ATP binding"/>
    <property type="evidence" value="ECO:0007669"/>
    <property type="project" value="UniProtKB-UniRule"/>
</dbReference>
<evidence type="ECO:0000256" key="3">
    <source>
        <dbReference type="ARBA" id="ARBA00022679"/>
    </source>
</evidence>
<dbReference type="Gene3D" id="3.30.200.20">
    <property type="entry name" value="Phosphorylase Kinase, domain 1"/>
    <property type="match status" value="1"/>
</dbReference>
<feature type="domain" description="Protein kinase" evidence="9">
    <location>
        <begin position="29"/>
        <end position="283"/>
    </location>
</feature>
<dbReference type="EC" id="2.7.11.1" evidence="1"/>
<dbReference type="CDD" id="cd14014">
    <property type="entry name" value="STKc_PknB_like"/>
    <property type="match status" value="1"/>
</dbReference>
<sequence>MAKSVNIVMKKFHGVLCLDLVNEVFENKYKIVDLLGKGGMSTVYLAKDIKLQKFWAIKEVSANLNDTSKLKIDLLAETNILKKLDHPALPRIVDIIKRDKNLYIVMDFIDGISLDKFIHKKGAIDEKTVLDWAKQICDVLTYLHSQKPNPIIYRDMKPGNLMLTESGKIKLIDFGIAREYKKEVSKDTTYIGTRGYAAPEQYGDCQSDARTDIYSFGVTLYHMLTGRGPNDPPFELKPVRELNSSLSEGIEYIIEKSTRQDPSLRYQNVDEMLYDIKNIHKLNSNYKRQLMKKYIKVAASACLFIFSLFLIISGALGVKSESVNEYNNMIENGSKQNGDKAVDYYKQAVDKNSSNPKAYIKIISTYLENGEYDQSVDFIEANLKDKNSKLLKDNELLFQIGMAYFDDESYGKAYQYFNKIDNADISISEPLKYYKPVANALSKLDLKNKDKIVSSIKDLEKYIDSRSDVNYKVESYITLAELYRDNPQIFPENTDKEIEVLEKASSSLANKNNAILYAQLGQAYFDKASESKIEQDKYTLYLNKALDNYKNAIQMGSKVSNTYCQLGLIYKYLGNTNESKNTFEKETQVFSDDYKGYMELSLLEYDAQQAMPQEKRNYNDFVRYYNNTISKKYNENDVDFMTLKQEYSDLKNQGAIK</sequence>
<dbReference type="InterPro" id="IPR017441">
    <property type="entry name" value="Protein_kinase_ATP_BS"/>
</dbReference>
<dbReference type="EMBL" id="CP096983">
    <property type="protein sequence ID" value="URZ10030.1"/>
    <property type="molecule type" value="Genomic_DNA"/>
</dbReference>
<dbReference type="InterPro" id="IPR011990">
    <property type="entry name" value="TPR-like_helical_dom_sf"/>
</dbReference>
<dbReference type="Gene3D" id="1.10.510.10">
    <property type="entry name" value="Transferase(Phosphotransferase) domain 1"/>
    <property type="match status" value="1"/>
</dbReference>
<keyword evidence="5 10" id="KW-0418">Kinase</keyword>
<dbReference type="KEGG" id="crw:CROST_007380"/>
<dbReference type="InterPro" id="IPR011009">
    <property type="entry name" value="Kinase-like_dom_sf"/>
</dbReference>
<accession>A0A1S8L9T9</accession>
<dbReference type="STRING" id="84029.CROST_15330"/>
<name>A0A1S8L9T9_9CLOT</name>
<dbReference type="Pfam" id="PF13181">
    <property type="entry name" value="TPR_8"/>
    <property type="match status" value="1"/>
</dbReference>
<evidence type="ECO:0000256" key="6">
    <source>
        <dbReference type="ARBA" id="ARBA00022840"/>
    </source>
</evidence>
<evidence type="ECO:0000256" key="7">
    <source>
        <dbReference type="ARBA" id="ARBA00047899"/>
    </source>
</evidence>
<keyword evidence="6" id="KW-0067">ATP-binding</keyword>
<keyword evidence="11" id="KW-1185">Reference proteome</keyword>
<evidence type="ECO:0000259" key="9">
    <source>
        <dbReference type="PROSITE" id="PS50011"/>
    </source>
</evidence>
<dbReference type="PROSITE" id="PS00107">
    <property type="entry name" value="PROTEIN_KINASE_ATP"/>
    <property type="match status" value="1"/>
</dbReference>
<dbReference type="SUPFAM" id="SSF48452">
    <property type="entry name" value="TPR-like"/>
    <property type="match status" value="2"/>
</dbReference>
<dbReference type="SUPFAM" id="SSF56112">
    <property type="entry name" value="Protein kinase-like (PK-like)"/>
    <property type="match status" value="1"/>
</dbReference>
<evidence type="ECO:0000313" key="11">
    <source>
        <dbReference type="Proteomes" id="UP000190951"/>
    </source>
</evidence>
<reference evidence="10 11" key="1">
    <citation type="submission" date="2022-04" db="EMBL/GenBank/DDBJ databases">
        <title>Genome sequence of C. roseum typestrain.</title>
        <authorList>
            <person name="Poehlein A."/>
            <person name="Schoch T."/>
            <person name="Duerre P."/>
            <person name="Daniel R."/>
        </authorList>
    </citation>
    <scope>NUCLEOTIDE SEQUENCE [LARGE SCALE GENOMIC DNA]</scope>
    <source>
        <strain evidence="10 11">DSM 7320</strain>
    </source>
</reference>
<evidence type="ECO:0000256" key="5">
    <source>
        <dbReference type="ARBA" id="ARBA00022777"/>
    </source>
</evidence>
<dbReference type="PANTHER" id="PTHR24363">
    <property type="entry name" value="SERINE/THREONINE PROTEIN KINASE"/>
    <property type="match status" value="1"/>
</dbReference>